<dbReference type="EMBL" id="CM042018">
    <property type="protein sequence ID" value="KAI3828390.1"/>
    <property type="molecule type" value="Genomic_DNA"/>
</dbReference>
<evidence type="ECO:0000313" key="1">
    <source>
        <dbReference type="EMBL" id="KAI3828390.1"/>
    </source>
</evidence>
<comment type="caution">
    <text evidence="1">The sequence shown here is derived from an EMBL/GenBank/DDBJ whole genome shotgun (WGS) entry which is preliminary data.</text>
</comment>
<accession>A0ACB9K7X0</accession>
<evidence type="ECO:0000313" key="2">
    <source>
        <dbReference type="Proteomes" id="UP001056120"/>
    </source>
</evidence>
<sequence length="170" mass="19220">MLFSLLTWVFFFTCAWVFFLPLVRIVGFLPPLVRFCTPFVIRFEFFLLLLIVIEINFCELAIEPVQPSLVGHTFLQYWTCLRFRLSPTIADDTGTANKPFITDSGCTLSQEQFFTPSAKSILNMTQPTPAPETPASDPTERTSTKRSLFGTPAQGISDAKKLRYPDIPTP</sequence>
<name>A0ACB9K7X0_9ASTR</name>
<keyword evidence="2" id="KW-1185">Reference proteome</keyword>
<protein>
    <submittedName>
        <fullName evidence="1">Uncharacterized protein</fullName>
    </submittedName>
</protein>
<reference evidence="2" key="1">
    <citation type="journal article" date="2022" name="Mol. Ecol. Resour.">
        <title>The genomes of chicory, endive, great burdock and yacon provide insights into Asteraceae palaeo-polyploidization history and plant inulin production.</title>
        <authorList>
            <person name="Fan W."/>
            <person name="Wang S."/>
            <person name="Wang H."/>
            <person name="Wang A."/>
            <person name="Jiang F."/>
            <person name="Liu H."/>
            <person name="Zhao H."/>
            <person name="Xu D."/>
            <person name="Zhang Y."/>
        </authorList>
    </citation>
    <scope>NUCLEOTIDE SEQUENCE [LARGE SCALE GENOMIC DNA]</scope>
    <source>
        <strain evidence="2">cv. Yunnan</strain>
    </source>
</reference>
<organism evidence="1 2">
    <name type="scientific">Smallanthus sonchifolius</name>
    <dbReference type="NCBI Taxonomy" id="185202"/>
    <lineage>
        <taxon>Eukaryota</taxon>
        <taxon>Viridiplantae</taxon>
        <taxon>Streptophyta</taxon>
        <taxon>Embryophyta</taxon>
        <taxon>Tracheophyta</taxon>
        <taxon>Spermatophyta</taxon>
        <taxon>Magnoliopsida</taxon>
        <taxon>eudicotyledons</taxon>
        <taxon>Gunneridae</taxon>
        <taxon>Pentapetalae</taxon>
        <taxon>asterids</taxon>
        <taxon>campanulids</taxon>
        <taxon>Asterales</taxon>
        <taxon>Asteraceae</taxon>
        <taxon>Asteroideae</taxon>
        <taxon>Heliantheae alliance</taxon>
        <taxon>Millerieae</taxon>
        <taxon>Smallanthus</taxon>
    </lineage>
</organism>
<gene>
    <name evidence="1" type="ORF">L1987_02491</name>
</gene>
<proteinExistence type="predicted"/>
<dbReference type="Proteomes" id="UP001056120">
    <property type="component" value="Linkage Group LG01"/>
</dbReference>
<reference evidence="1 2" key="2">
    <citation type="journal article" date="2022" name="Mol. Ecol. Resour.">
        <title>The genomes of chicory, endive, great burdock and yacon provide insights into Asteraceae paleo-polyploidization history and plant inulin production.</title>
        <authorList>
            <person name="Fan W."/>
            <person name="Wang S."/>
            <person name="Wang H."/>
            <person name="Wang A."/>
            <person name="Jiang F."/>
            <person name="Liu H."/>
            <person name="Zhao H."/>
            <person name="Xu D."/>
            <person name="Zhang Y."/>
        </authorList>
    </citation>
    <scope>NUCLEOTIDE SEQUENCE [LARGE SCALE GENOMIC DNA]</scope>
    <source>
        <strain evidence="2">cv. Yunnan</strain>
        <tissue evidence="1">Leaves</tissue>
    </source>
</reference>